<reference evidence="2 3" key="1">
    <citation type="submission" date="2017-06" db="EMBL/GenBank/DDBJ databases">
        <authorList>
            <person name="Kim H.J."/>
            <person name="Triplett B.A."/>
        </authorList>
    </citation>
    <scope>NUCLEOTIDE SEQUENCE [LARGE SCALE GENOMIC DNA]</scope>
    <source>
        <strain evidence="2 3">DSM 11445</strain>
    </source>
</reference>
<name>A0A239D4D0_9RHOB</name>
<accession>A0A239D4D0</accession>
<dbReference type="AlphaFoldDB" id="A0A239D4D0"/>
<dbReference type="RefSeq" id="WP_089277122.1">
    <property type="nucleotide sequence ID" value="NZ_FZON01000009.1"/>
</dbReference>
<evidence type="ECO:0000313" key="2">
    <source>
        <dbReference type="EMBL" id="SNS27137.1"/>
    </source>
</evidence>
<sequence length="186" mass="20361">MKPWLVLLSLVAVPALAQDLPEFNERFSYEIKGVFDDGLIIESGRHIFYCELDEGPDDAYLFMETCVPVLGPEAAAKASKARMANLTDEGDFLEALERMPIETLMPAVIDSLKDINCVVNFRDGEDHFQAVLADNLATLTGYKGPLTPDGIEEIGELAEDAAEMLVKNGQIVVDRDAGTARLLDCP</sequence>
<dbReference type="Proteomes" id="UP000198440">
    <property type="component" value="Unassembled WGS sequence"/>
</dbReference>
<evidence type="ECO:0000256" key="1">
    <source>
        <dbReference type="SAM" id="SignalP"/>
    </source>
</evidence>
<keyword evidence="1" id="KW-0732">Signal</keyword>
<proteinExistence type="predicted"/>
<feature type="signal peptide" evidence="1">
    <location>
        <begin position="1"/>
        <end position="17"/>
    </location>
</feature>
<protein>
    <submittedName>
        <fullName evidence="2">Uncharacterized protein</fullName>
    </submittedName>
</protein>
<dbReference type="OrthoDB" id="7843709at2"/>
<feature type="chain" id="PRO_5012850925" evidence="1">
    <location>
        <begin position="18"/>
        <end position="186"/>
    </location>
</feature>
<gene>
    <name evidence="2" type="ORF">SAMN04488078_100970</name>
</gene>
<dbReference type="EMBL" id="FZON01000009">
    <property type="protein sequence ID" value="SNS27137.1"/>
    <property type="molecule type" value="Genomic_DNA"/>
</dbReference>
<evidence type="ECO:0000313" key="3">
    <source>
        <dbReference type="Proteomes" id="UP000198440"/>
    </source>
</evidence>
<organism evidence="2 3">
    <name type="scientific">Antarctobacter heliothermus</name>
    <dbReference type="NCBI Taxonomy" id="74033"/>
    <lineage>
        <taxon>Bacteria</taxon>
        <taxon>Pseudomonadati</taxon>
        <taxon>Pseudomonadota</taxon>
        <taxon>Alphaproteobacteria</taxon>
        <taxon>Rhodobacterales</taxon>
        <taxon>Roseobacteraceae</taxon>
        <taxon>Antarctobacter</taxon>
    </lineage>
</organism>